<dbReference type="RefSeq" id="WP_200104880.1">
    <property type="nucleotide sequence ID" value="NZ_JAEHFV010000001.1"/>
</dbReference>
<evidence type="ECO:0000313" key="1">
    <source>
        <dbReference type="EMBL" id="MBK0368968.1"/>
    </source>
</evidence>
<dbReference type="InterPro" id="IPR013320">
    <property type="entry name" value="ConA-like_dom_sf"/>
</dbReference>
<protein>
    <submittedName>
        <fullName evidence="1">LamG domain-containing protein</fullName>
    </submittedName>
</protein>
<gene>
    <name evidence="1" type="ORF">I5M07_03885</name>
</gene>
<keyword evidence="2" id="KW-1185">Reference proteome</keyword>
<evidence type="ECO:0000313" key="2">
    <source>
        <dbReference type="Proteomes" id="UP000609172"/>
    </source>
</evidence>
<dbReference type="AlphaFoldDB" id="A0A934PM89"/>
<dbReference type="GO" id="GO:0005975">
    <property type="term" value="P:carbohydrate metabolic process"/>
    <property type="evidence" value="ECO:0007669"/>
    <property type="project" value="UniProtKB-ARBA"/>
</dbReference>
<dbReference type="Pfam" id="PF13385">
    <property type="entry name" value="Laminin_G_3"/>
    <property type="match status" value="1"/>
</dbReference>
<dbReference type="Proteomes" id="UP000609172">
    <property type="component" value="Unassembled WGS sequence"/>
</dbReference>
<dbReference type="GO" id="GO:0004553">
    <property type="term" value="F:hydrolase activity, hydrolyzing O-glycosyl compounds"/>
    <property type="evidence" value="ECO:0007669"/>
    <property type="project" value="UniProtKB-ARBA"/>
</dbReference>
<name>A0A934PM89_9FLAO</name>
<accession>A0A934PM89</accession>
<dbReference type="EMBL" id="JAEHFV010000001">
    <property type="protein sequence ID" value="MBK0368968.1"/>
    <property type="molecule type" value="Genomic_DNA"/>
</dbReference>
<proteinExistence type="predicted"/>
<reference evidence="1" key="1">
    <citation type="submission" date="2020-12" db="EMBL/GenBank/DDBJ databases">
        <title>Bacterial novel species Flavobacterium sp. SE-1-e isolated from soil.</title>
        <authorList>
            <person name="Jung H.-Y."/>
        </authorList>
    </citation>
    <scope>NUCLEOTIDE SEQUENCE</scope>
    <source>
        <strain evidence="1">SE-1-e</strain>
    </source>
</reference>
<dbReference type="Gene3D" id="2.60.120.200">
    <property type="match status" value="1"/>
</dbReference>
<comment type="caution">
    <text evidence="1">The sequence shown here is derived from an EMBL/GenBank/DDBJ whole genome shotgun (WGS) entry which is preliminary data.</text>
</comment>
<dbReference type="SUPFAM" id="SSF49899">
    <property type="entry name" value="Concanavalin A-like lectins/glucanases"/>
    <property type="match status" value="1"/>
</dbReference>
<sequence length="303" mass="33178">MKKLLCTLLVVHLTTINGQNPIQEFNFNGSLLNTVGEITFMGTPTYVADRFAIPNKAIRLAQSDLEAVIKNLPQNNEPRTVSIWVKFNDVSDANYVWGYGTAYNAQYFGLIHQAVFNSNSNLSLAGWGPTNDLITNTDLSTKNWFNYVVTYDGSTSSIYRNGELLKSAVTPTRYTKGDVFKLGKINAAIGINADIDDLKIYNIALTQQEVASLYLNEKPSVLVAQTPTVKTKTTVKKTTSQTQSKTVITATELISTTPKEIEIFSQGQKVLGSSKKAVNISELPAGTYLLKISDATSKTVTAN</sequence>
<organism evidence="1 2">
    <name type="scientific">Flavobacterium agrisoli</name>
    <dbReference type="NCBI Taxonomy" id="2793066"/>
    <lineage>
        <taxon>Bacteria</taxon>
        <taxon>Pseudomonadati</taxon>
        <taxon>Bacteroidota</taxon>
        <taxon>Flavobacteriia</taxon>
        <taxon>Flavobacteriales</taxon>
        <taxon>Flavobacteriaceae</taxon>
        <taxon>Flavobacterium</taxon>
    </lineage>
</organism>